<keyword evidence="2" id="KW-1185">Reference proteome</keyword>
<sequence length="76" mass="8837">MLLTINLKARLAKIIWPNQALDAVTLSYTKPKTVNSIRRFLKYRQICKSKSSCSFGFEWPLHPPIFATKTKKNVKR</sequence>
<evidence type="ECO:0000313" key="1">
    <source>
        <dbReference type="EMBL" id="TYI85798.1"/>
    </source>
</evidence>
<accession>A0A5D2V923</accession>
<protein>
    <submittedName>
        <fullName evidence="1">Uncharacterized protein</fullName>
    </submittedName>
</protein>
<dbReference type="AlphaFoldDB" id="A0A5D2V923"/>
<reference evidence="1 2" key="1">
    <citation type="submission" date="2019-07" db="EMBL/GenBank/DDBJ databases">
        <title>WGS assembly of Gossypium mustelinum.</title>
        <authorList>
            <person name="Chen Z.J."/>
            <person name="Sreedasyam A."/>
            <person name="Ando A."/>
            <person name="Song Q."/>
            <person name="De L."/>
            <person name="Hulse-Kemp A."/>
            <person name="Ding M."/>
            <person name="Ye W."/>
            <person name="Kirkbride R."/>
            <person name="Jenkins J."/>
            <person name="Plott C."/>
            <person name="Lovell J."/>
            <person name="Lin Y.-M."/>
            <person name="Vaughn R."/>
            <person name="Liu B."/>
            <person name="Li W."/>
            <person name="Simpson S."/>
            <person name="Scheffler B."/>
            <person name="Saski C."/>
            <person name="Grover C."/>
            <person name="Hu G."/>
            <person name="Conover J."/>
            <person name="Carlson J."/>
            <person name="Shu S."/>
            <person name="Boston L."/>
            <person name="Williams M."/>
            <person name="Peterson D."/>
            <person name="Mcgee K."/>
            <person name="Jones D."/>
            <person name="Wendel J."/>
            <person name="Stelly D."/>
            <person name="Grimwood J."/>
            <person name="Schmutz J."/>
        </authorList>
    </citation>
    <scope>NUCLEOTIDE SEQUENCE [LARGE SCALE GENOMIC DNA]</scope>
    <source>
        <strain evidence="1">1408120.09</strain>
    </source>
</reference>
<dbReference type="Proteomes" id="UP000323597">
    <property type="component" value="Chromosome D04"/>
</dbReference>
<organism evidence="1 2">
    <name type="scientific">Gossypium mustelinum</name>
    <name type="common">Cotton</name>
    <name type="synonym">Gossypium caicoense</name>
    <dbReference type="NCBI Taxonomy" id="34275"/>
    <lineage>
        <taxon>Eukaryota</taxon>
        <taxon>Viridiplantae</taxon>
        <taxon>Streptophyta</taxon>
        <taxon>Embryophyta</taxon>
        <taxon>Tracheophyta</taxon>
        <taxon>Spermatophyta</taxon>
        <taxon>Magnoliopsida</taxon>
        <taxon>eudicotyledons</taxon>
        <taxon>Gunneridae</taxon>
        <taxon>Pentapetalae</taxon>
        <taxon>rosids</taxon>
        <taxon>malvids</taxon>
        <taxon>Malvales</taxon>
        <taxon>Malvaceae</taxon>
        <taxon>Malvoideae</taxon>
        <taxon>Gossypium</taxon>
    </lineage>
</organism>
<name>A0A5D2V923_GOSMU</name>
<evidence type="ECO:0000313" key="2">
    <source>
        <dbReference type="Proteomes" id="UP000323597"/>
    </source>
</evidence>
<dbReference type="EMBL" id="CM017652">
    <property type="protein sequence ID" value="TYI85798.1"/>
    <property type="molecule type" value="Genomic_DNA"/>
</dbReference>
<proteinExistence type="predicted"/>
<gene>
    <name evidence="1" type="ORF">E1A91_D04G021200v1</name>
</gene>